<feature type="region of interest" description="Disordered" evidence="3">
    <location>
        <begin position="56"/>
        <end position="76"/>
    </location>
</feature>
<evidence type="ECO:0008006" key="6">
    <source>
        <dbReference type="Google" id="ProtNLM"/>
    </source>
</evidence>
<evidence type="ECO:0000313" key="4">
    <source>
        <dbReference type="EMBL" id="GJJ10081.1"/>
    </source>
</evidence>
<dbReference type="GO" id="GO:0006264">
    <property type="term" value="P:mitochondrial DNA replication"/>
    <property type="evidence" value="ECO:0007669"/>
    <property type="project" value="TreeGrafter"/>
</dbReference>
<evidence type="ECO:0000256" key="1">
    <source>
        <dbReference type="ARBA" id="ARBA00023125"/>
    </source>
</evidence>
<name>A0AAV5A615_9AGAM</name>
<keyword evidence="1 2" id="KW-0238">DNA-binding</keyword>
<accession>A0AAV5A615</accession>
<dbReference type="Gene3D" id="2.40.50.140">
    <property type="entry name" value="Nucleic acid-binding proteins"/>
    <property type="match status" value="1"/>
</dbReference>
<dbReference type="PANTHER" id="PTHR10302">
    <property type="entry name" value="SINGLE-STRANDED DNA-BINDING PROTEIN"/>
    <property type="match status" value="1"/>
</dbReference>
<evidence type="ECO:0000256" key="2">
    <source>
        <dbReference type="PROSITE-ProRule" id="PRU00252"/>
    </source>
</evidence>
<dbReference type="Proteomes" id="UP001050691">
    <property type="component" value="Unassembled WGS sequence"/>
</dbReference>
<dbReference type="InterPro" id="IPR011344">
    <property type="entry name" value="ssDNA-bd"/>
</dbReference>
<dbReference type="EMBL" id="BPWL01000005">
    <property type="protein sequence ID" value="GJJ10081.1"/>
    <property type="molecule type" value="Genomic_DNA"/>
</dbReference>
<dbReference type="PANTHER" id="PTHR10302:SF0">
    <property type="entry name" value="SINGLE-STRANDED DNA-BINDING PROTEIN, MITOCHONDRIAL"/>
    <property type="match status" value="1"/>
</dbReference>
<proteinExistence type="predicted"/>
<gene>
    <name evidence="4" type="ORF">Clacol_004307</name>
</gene>
<dbReference type="GO" id="GO:0003697">
    <property type="term" value="F:single-stranded DNA binding"/>
    <property type="evidence" value="ECO:0007669"/>
    <property type="project" value="InterPro"/>
</dbReference>
<sequence>MNALRNQFRTQIRNFSISSRKDDMAKLTLVGRLGKDPVIRTTSNDREYVVYTVATRNHQRPPREDGTRPEPTTSWHSVLSFNPNHNNFLKTLKKGTQVYVEAAYELQEADRDASPDSPAAQRQIFLRQESIRVLSRPQVREDVEE</sequence>
<keyword evidence="5" id="KW-1185">Reference proteome</keyword>
<evidence type="ECO:0000313" key="5">
    <source>
        <dbReference type="Proteomes" id="UP001050691"/>
    </source>
</evidence>
<dbReference type="GO" id="GO:0042645">
    <property type="term" value="C:mitochondrial nucleoid"/>
    <property type="evidence" value="ECO:0007669"/>
    <property type="project" value="TreeGrafter"/>
</dbReference>
<dbReference type="SUPFAM" id="SSF50249">
    <property type="entry name" value="Nucleic acid-binding proteins"/>
    <property type="match status" value="1"/>
</dbReference>
<dbReference type="CDD" id="cd04496">
    <property type="entry name" value="SSB_OBF"/>
    <property type="match status" value="1"/>
</dbReference>
<dbReference type="InterPro" id="IPR012340">
    <property type="entry name" value="NA-bd_OB-fold"/>
</dbReference>
<dbReference type="AlphaFoldDB" id="A0AAV5A615"/>
<comment type="caution">
    <text evidence="4">The sequence shown here is derived from an EMBL/GenBank/DDBJ whole genome shotgun (WGS) entry which is preliminary data.</text>
</comment>
<protein>
    <recommendedName>
        <fullName evidence="6">Nucleic acid-binding protein</fullName>
    </recommendedName>
</protein>
<dbReference type="InterPro" id="IPR000424">
    <property type="entry name" value="Primosome_PriB/ssb"/>
</dbReference>
<dbReference type="Pfam" id="PF00436">
    <property type="entry name" value="SSB"/>
    <property type="match status" value="1"/>
</dbReference>
<dbReference type="PROSITE" id="PS50935">
    <property type="entry name" value="SSB"/>
    <property type="match status" value="1"/>
</dbReference>
<evidence type="ECO:0000256" key="3">
    <source>
        <dbReference type="SAM" id="MobiDB-lite"/>
    </source>
</evidence>
<organism evidence="4 5">
    <name type="scientific">Clathrus columnatus</name>
    <dbReference type="NCBI Taxonomy" id="1419009"/>
    <lineage>
        <taxon>Eukaryota</taxon>
        <taxon>Fungi</taxon>
        <taxon>Dikarya</taxon>
        <taxon>Basidiomycota</taxon>
        <taxon>Agaricomycotina</taxon>
        <taxon>Agaricomycetes</taxon>
        <taxon>Phallomycetidae</taxon>
        <taxon>Phallales</taxon>
        <taxon>Clathraceae</taxon>
        <taxon>Clathrus</taxon>
    </lineage>
</organism>
<reference evidence="4" key="1">
    <citation type="submission" date="2021-10" db="EMBL/GenBank/DDBJ databases">
        <title>De novo Genome Assembly of Clathrus columnatus (Basidiomycota, Fungi) Using Illumina and Nanopore Sequence Data.</title>
        <authorList>
            <person name="Ogiso-Tanaka E."/>
            <person name="Itagaki H."/>
            <person name="Hosoya T."/>
            <person name="Hosaka K."/>
        </authorList>
    </citation>
    <scope>NUCLEOTIDE SEQUENCE</scope>
    <source>
        <strain evidence="4">MO-923</strain>
    </source>
</reference>